<organism evidence="1 2">
    <name type="scientific">Ruegeria halocynthiae</name>
    <dbReference type="NCBI Taxonomy" id="985054"/>
    <lineage>
        <taxon>Bacteria</taxon>
        <taxon>Pseudomonadati</taxon>
        <taxon>Pseudomonadota</taxon>
        <taxon>Alphaproteobacteria</taxon>
        <taxon>Rhodobacterales</taxon>
        <taxon>Roseobacteraceae</taxon>
        <taxon>Ruegeria</taxon>
    </lineage>
</organism>
<evidence type="ECO:0000313" key="2">
    <source>
        <dbReference type="Proteomes" id="UP000183400"/>
    </source>
</evidence>
<evidence type="ECO:0000313" key="1">
    <source>
        <dbReference type="EMBL" id="SDX77599.1"/>
    </source>
</evidence>
<dbReference type="STRING" id="985054.SAMN05444358_11150"/>
<reference evidence="2" key="1">
    <citation type="submission" date="2016-10" db="EMBL/GenBank/DDBJ databases">
        <authorList>
            <person name="Varghese N."/>
            <person name="Submissions S."/>
        </authorList>
    </citation>
    <scope>NUCLEOTIDE SEQUENCE [LARGE SCALE GENOMIC DNA]</scope>
    <source>
        <strain evidence="2">DSM 27839</strain>
    </source>
</reference>
<sequence>MSLPPHLENPAREGFLMILMTTETIASRSSNCAVGLITEKVKKMIDANMEIGKTIMTNQTSGIETTVVMIATMMEMMMTKRTQPLCYFP</sequence>
<name>A0A1H3EI40_9RHOB</name>
<accession>A0A1H3EI40</accession>
<gene>
    <name evidence="1" type="ORF">SAMN05444358_11150</name>
</gene>
<protein>
    <submittedName>
        <fullName evidence="1">Uncharacterized protein</fullName>
    </submittedName>
</protein>
<dbReference type="EMBL" id="FNNP01000011">
    <property type="protein sequence ID" value="SDX77599.1"/>
    <property type="molecule type" value="Genomic_DNA"/>
</dbReference>
<dbReference type="Proteomes" id="UP000183400">
    <property type="component" value="Unassembled WGS sequence"/>
</dbReference>
<dbReference type="AlphaFoldDB" id="A0A1H3EI40"/>
<keyword evidence="2" id="KW-1185">Reference proteome</keyword>
<proteinExistence type="predicted"/>